<dbReference type="RefSeq" id="WP_131028342.1">
    <property type="nucleotide sequence ID" value="NZ_SIXF01000002.1"/>
</dbReference>
<reference evidence="2 3" key="1">
    <citation type="submission" date="2019-02" db="EMBL/GenBank/DDBJ databases">
        <title>Pedobacter kyonggii whole genome sequence analysis.</title>
        <authorList>
            <person name="Dahal R.H."/>
        </authorList>
    </citation>
    <scope>NUCLEOTIDE SEQUENCE [LARGE SCALE GENOMIC DNA]</scope>
    <source>
        <strain evidence="2 3">K-4-11-1</strain>
    </source>
</reference>
<gene>
    <name evidence="2" type="ORF">EYS08_02835</name>
</gene>
<comment type="caution">
    <text evidence="2">The sequence shown here is derived from an EMBL/GenBank/DDBJ whole genome shotgun (WGS) entry which is preliminary data.</text>
</comment>
<feature type="transmembrane region" description="Helical" evidence="1">
    <location>
        <begin position="78"/>
        <end position="98"/>
    </location>
</feature>
<protein>
    <submittedName>
        <fullName evidence="2">Uncharacterized protein</fullName>
    </submittedName>
</protein>
<dbReference type="OrthoDB" id="795005at2"/>
<feature type="transmembrane region" description="Helical" evidence="1">
    <location>
        <begin position="6"/>
        <end position="27"/>
    </location>
</feature>
<accession>A0A4Q9HG98</accession>
<keyword evidence="1" id="KW-0472">Membrane</keyword>
<proteinExistence type="predicted"/>
<feature type="transmembrane region" description="Helical" evidence="1">
    <location>
        <begin position="48"/>
        <end position="66"/>
    </location>
</feature>
<keyword evidence="1" id="KW-0812">Transmembrane</keyword>
<name>A0A4Q9HG98_9SPHI</name>
<evidence type="ECO:0000313" key="3">
    <source>
        <dbReference type="Proteomes" id="UP000291819"/>
    </source>
</evidence>
<dbReference type="EMBL" id="SIXF01000002">
    <property type="protein sequence ID" value="TBO44262.1"/>
    <property type="molecule type" value="Genomic_DNA"/>
</dbReference>
<dbReference type="AlphaFoldDB" id="A0A4Q9HG98"/>
<dbReference type="Proteomes" id="UP000291819">
    <property type="component" value="Unassembled WGS sequence"/>
</dbReference>
<feature type="transmembrane region" description="Helical" evidence="1">
    <location>
        <begin position="157"/>
        <end position="177"/>
    </location>
</feature>
<feature type="transmembrane region" description="Helical" evidence="1">
    <location>
        <begin position="133"/>
        <end position="151"/>
    </location>
</feature>
<organism evidence="2 3">
    <name type="scientific">Pedobacter kyonggii</name>
    <dbReference type="NCBI Taxonomy" id="1926871"/>
    <lineage>
        <taxon>Bacteria</taxon>
        <taxon>Pseudomonadati</taxon>
        <taxon>Bacteroidota</taxon>
        <taxon>Sphingobacteriia</taxon>
        <taxon>Sphingobacteriales</taxon>
        <taxon>Sphingobacteriaceae</taxon>
        <taxon>Pedobacter</taxon>
    </lineage>
</organism>
<keyword evidence="3" id="KW-1185">Reference proteome</keyword>
<keyword evidence="1" id="KW-1133">Transmembrane helix</keyword>
<evidence type="ECO:0000256" key="1">
    <source>
        <dbReference type="SAM" id="Phobius"/>
    </source>
</evidence>
<evidence type="ECO:0000313" key="2">
    <source>
        <dbReference type="EMBL" id="TBO44262.1"/>
    </source>
</evidence>
<sequence length="187" mass="20385">MNSCSIAFSVALALIVILFLSLNSRLLDALKDMSVLASDQRSYSLAKTTLFFWTVLILLSICYLGIVLGKVPELNEGVLALLGIAAGTTATAATIDSLQSQDPKIARIQDNSKTENFFLDILSDKDGISTTRLQTFIFNIIYGCYFISVVISDEKLFLFPAKTLMLLGISSGAYALLKVTENRPVTK</sequence>